<feature type="transmembrane region" description="Helical" evidence="1">
    <location>
        <begin position="252"/>
        <end position="271"/>
    </location>
</feature>
<feature type="transmembrane region" description="Helical" evidence="1">
    <location>
        <begin position="78"/>
        <end position="101"/>
    </location>
</feature>
<sequence length="381" mass="42593">MKINKLSKFIIVIYIITLIFWAVFNFLSGWKSLLEGPAFNYLLTPFLVFMTVLPLIGGLIGIYNSIRWGGWKSSVGRSLLCMSLGLITWSGGMVIWNYYLFFTTISVPYPSFADVSFMLSWPLWTIGAIFLSIAAGANLGIKNLKGKVFLLIIPIIISAFSYYFLVVLARQGMVSTYDNILKTFFDLAYPIGDVVILTIAALVFGLSYKYLGGKYRIAIYFILAGFMMNYFADFTFSYTTTLGTYYNGSLSDILFVTAMALLSVGVAGFVLPDYKNKKFSIIDSNTVDNNSIFHQILVTIIKKQESVIGLSAWYEANNVSGLIIDQAHNLASFSGSGKEAIDRLVFRYEELFGKASRAVCKEAVRDLTVRMQPEEIPDSLK</sequence>
<proteinExistence type="predicted"/>
<evidence type="ECO:0000313" key="3">
    <source>
        <dbReference type="Proteomes" id="UP000176774"/>
    </source>
</evidence>
<dbReference type="STRING" id="1802214.A2908_02210"/>
<accession>A0A1G2IH70</accession>
<organism evidence="2 3">
    <name type="scientific">Candidatus Staskawiczbacteria bacterium RIFCSPLOWO2_01_FULL_38_12b</name>
    <dbReference type="NCBI Taxonomy" id="1802214"/>
    <lineage>
        <taxon>Bacteria</taxon>
        <taxon>Candidatus Staskawicziibacteriota</taxon>
    </lineage>
</organism>
<keyword evidence="1" id="KW-0812">Transmembrane</keyword>
<dbReference type="AlphaFoldDB" id="A0A1G2IH70"/>
<keyword evidence="1" id="KW-1133">Transmembrane helix</keyword>
<gene>
    <name evidence="2" type="ORF">A2908_02210</name>
</gene>
<dbReference type="Proteomes" id="UP000176774">
    <property type="component" value="Unassembled WGS sequence"/>
</dbReference>
<feature type="transmembrane region" description="Helical" evidence="1">
    <location>
        <begin position="121"/>
        <end position="141"/>
    </location>
</feature>
<dbReference type="EMBL" id="MHPA01000011">
    <property type="protein sequence ID" value="OGZ73498.1"/>
    <property type="molecule type" value="Genomic_DNA"/>
</dbReference>
<feature type="transmembrane region" description="Helical" evidence="1">
    <location>
        <begin position="215"/>
        <end position="232"/>
    </location>
</feature>
<protein>
    <submittedName>
        <fullName evidence="2">Uncharacterized protein</fullName>
    </submittedName>
</protein>
<feature type="transmembrane region" description="Helical" evidence="1">
    <location>
        <begin position="9"/>
        <end position="30"/>
    </location>
</feature>
<evidence type="ECO:0000256" key="1">
    <source>
        <dbReference type="SAM" id="Phobius"/>
    </source>
</evidence>
<comment type="caution">
    <text evidence="2">The sequence shown here is derived from an EMBL/GenBank/DDBJ whole genome shotgun (WGS) entry which is preliminary data.</text>
</comment>
<reference evidence="2 3" key="1">
    <citation type="journal article" date="2016" name="Nat. Commun.">
        <title>Thousands of microbial genomes shed light on interconnected biogeochemical processes in an aquifer system.</title>
        <authorList>
            <person name="Anantharaman K."/>
            <person name="Brown C.T."/>
            <person name="Hug L.A."/>
            <person name="Sharon I."/>
            <person name="Castelle C.J."/>
            <person name="Probst A.J."/>
            <person name="Thomas B.C."/>
            <person name="Singh A."/>
            <person name="Wilkins M.J."/>
            <person name="Karaoz U."/>
            <person name="Brodie E.L."/>
            <person name="Williams K.H."/>
            <person name="Hubbard S.S."/>
            <person name="Banfield J.F."/>
        </authorList>
    </citation>
    <scope>NUCLEOTIDE SEQUENCE [LARGE SCALE GENOMIC DNA]</scope>
</reference>
<feature type="transmembrane region" description="Helical" evidence="1">
    <location>
        <begin position="187"/>
        <end position="208"/>
    </location>
</feature>
<name>A0A1G2IH70_9BACT</name>
<feature type="transmembrane region" description="Helical" evidence="1">
    <location>
        <begin position="42"/>
        <end position="66"/>
    </location>
</feature>
<evidence type="ECO:0000313" key="2">
    <source>
        <dbReference type="EMBL" id="OGZ73498.1"/>
    </source>
</evidence>
<feature type="transmembrane region" description="Helical" evidence="1">
    <location>
        <begin position="148"/>
        <end position="167"/>
    </location>
</feature>
<keyword evidence="1" id="KW-0472">Membrane</keyword>